<evidence type="ECO:0000256" key="2">
    <source>
        <dbReference type="ARBA" id="ARBA00022490"/>
    </source>
</evidence>
<dbReference type="EC" id="5.3.3.2" evidence="11"/>
<dbReference type="PIRSF" id="PIRSF003314">
    <property type="entry name" value="IPP_isomerase"/>
    <property type="match status" value="1"/>
</dbReference>
<feature type="binding site" evidence="11">
    <location>
        <position position="94"/>
    </location>
    <ligand>
        <name>FMN</name>
        <dbReference type="ChEBI" id="CHEBI:58210"/>
    </ligand>
</feature>
<feature type="binding site" evidence="11">
    <location>
        <position position="153"/>
    </location>
    <ligand>
        <name>substrate</name>
    </ligand>
</feature>
<evidence type="ECO:0000313" key="13">
    <source>
        <dbReference type="EMBL" id="SEM49383.1"/>
    </source>
</evidence>
<feature type="binding site" evidence="11">
    <location>
        <position position="123"/>
    </location>
    <ligand>
        <name>FMN</name>
        <dbReference type="ChEBI" id="CHEBI:58210"/>
    </ligand>
</feature>
<evidence type="ECO:0000259" key="12">
    <source>
        <dbReference type="Pfam" id="PF01070"/>
    </source>
</evidence>
<gene>
    <name evidence="11" type="primary">fni</name>
    <name evidence="13" type="ORF">SAMN05216431_103124</name>
</gene>
<dbReference type="EMBL" id="FOCC01000003">
    <property type="protein sequence ID" value="SEM49383.1"/>
    <property type="molecule type" value="Genomic_DNA"/>
</dbReference>
<reference evidence="13 14" key="1">
    <citation type="submission" date="2016-10" db="EMBL/GenBank/DDBJ databases">
        <authorList>
            <person name="Varghese N."/>
            <person name="Submissions S."/>
        </authorList>
    </citation>
    <scope>NUCLEOTIDE SEQUENCE [LARGE SCALE GENOMIC DNA]</scope>
    <source>
        <strain evidence="13 14">WC1T17</strain>
    </source>
</reference>
<feature type="binding site" evidence="11">
    <location>
        <begin position="7"/>
        <end position="8"/>
    </location>
    <ligand>
        <name>substrate</name>
    </ligand>
</feature>
<comment type="catalytic activity">
    <reaction evidence="11">
        <text>isopentenyl diphosphate = dimethylallyl diphosphate</text>
        <dbReference type="Rhea" id="RHEA:23284"/>
        <dbReference type="ChEBI" id="CHEBI:57623"/>
        <dbReference type="ChEBI" id="CHEBI:128769"/>
        <dbReference type="EC" id="5.3.3.2"/>
    </reaction>
</comment>
<dbReference type="InterPro" id="IPR013785">
    <property type="entry name" value="Aldolase_TIM"/>
</dbReference>
<sequence length="342" mass="37780">MSQQAHRKDEHFFIAEKLYQKKAQNGLDQIRLVGTNLPELALDEIDLQTTLVGQKIAAPFFINALTGGSKQTDKVNLTLARVAQKTNLPMAVGSQSIALKEPQRQAGFKALRTVNPKGMFLANLGVNHPLNNVNQALDMLDASAIELHLNVAQELVMPEGDRIFYWQDNLRQLLAQVKKPILVKEVGFGMTPQTLKILTDLGVKYVDLAGKGGTNFQRIENERRKENKLTILNDLGLSTAESLLAAKKYAADINLSLTASGGIRTSLDVVKCLVLGADNVGISGLFLHLLVQDGEDALVNYIETLKWEIRNIMAILGCKNISQLKKVPYLLSTELRNFVEQI</sequence>
<keyword evidence="4 11" id="KW-0288">FMN</keyword>
<feature type="binding site" evidence="11">
    <location>
        <position position="154"/>
    </location>
    <ligand>
        <name>Mg(2+)</name>
        <dbReference type="ChEBI" id="CHEBI:18420"/>
    </ligand>
</feature>
<feature type="domain" description="FMN-dependent dehydrogenase" evidence="12">
    <location>
        <begin position="154"/>
        <end position="326"/>
    </location>
</feature>
<comment type="cofactor">
    <cofactor evidence="11">
        <name>Mg(2+)</name>
        <dbReference type="ChEBI" id="CHEBI:18420"/>
    </cofactor>
</comment>
<comment type="subunit">
    <text evidence="10 11">Homooctamer. Dimer of tetramers.</text>
</comment>
<evidence type="ECO:0000256" key="1">
    <source>
        <dbReference type="ARBA" id="ARBA00001917"/>
    </source>
</evidence>
<dbReference type="Proteomes" id="UP000182089">
    <property type="component" value="Unassembled WGS sequence"/>
</dbReference>
<keyword evidence="3 11" id="KW-0285">Flavoprotein</keyword>
<dbReference type="PANTHER" id="PTHR43665:SF1">
    <property type="entry name" value="ISOPENTENYL-DIPHOSPHATE DELTA-ISOMERASE"/>
    <property type="match status" value="1"/>
</dbReference>
<evidence type="ECO:0000256" key="7">
    <source>
        <dbReference type="ARBA" id="ARBA00022857"/>
    </source>
</evidence>
<keyword evidence="9 11" id="KW-0413">Isomerase</keyword>
<name>A0ABY1AAB6_9LACO</name>
<evidence type="ECO:0000313" key="14">
    <source>
        <dbReference type="Proteomes" id="UP000182089"/>
    </source>
</evidence>
<evidence type="ECO:0000256" key="11">
    <source>
        <dbReference type="HAMAP-Rule" id="MF_00354"/>
    </source>
</evidence>
<dbReference type="CDD" id="cd02811">
    <property type="entry name" value="IDI-2_FMN"/>
    <property type="match status" value="1"/>
</dbReference>
<comment type="caution">
    <text evidence="11">Lacks conserved residue(s) required for the propagation of feature annotation.</text>
</comment>
<feature type="binding site" evidence="11">
    <location>
        <begin position="64"/>
        <end position="66"/>
    </location>
    <ligand>
        <name>FMN</name>
        <dbReference type="ChEBI" id="CHEBI:58210"/>
    </ligand>
</feature>
<evidence type="ECO:0000256" key="10">
    <source>
        <dbReference type="ARBA" id="ARBA00025810"/>
    </source>
</evidence>
<dbReference type="Gene3D" id="3.20.20.70">
    <property type="entry name" value="Aldolase class I"/>
    <property type="match status" value="1"/>
</dbReference>
<proteinExistence type="inferred from homology"/>
<comment type="cofactor">
    <cofactor evidence="1 11">
        <name>FMN</name>
        <dbReference type="ChEBI" id="CHEBI:58210"/>
    </cofactor>
</comment>
<keyword evidence="5 11" id="KW-0479">Metal-binding</keyword>
<dbReference type="InterPro" id="IPR011179">
    <property type="entry name" value="IPdP_isomerase"/>
</dbReference>
<comment type="subcellular location">
    <subcellularLocation>
        <location evidence="11">Cytoplasm</location>
    </subcellularLocation>
</comment>
<organism evidence="13 14">
    <name type="scientific">Ligilactobacillus ruminis</name>
    <dbReference type="NCBI Taxonomy" id="1623"/>
    <lineage>
        <taxon>Bacteria</taxon>
        <taxon>Bacillati</taxon>
        <taxon>Bacillota</taxon>
        <taxon>Bacilli</taxon>
        <taxon>Lactobacillales</taxon>
        <taxon>Lactobacillaceae</taxon>
        <taxon>Ligilactobacillus</taxon>
    </lineage>
</organism>
<dbReference type="InterPro" id="IPR000262">
    <property type="entry name" value="FMN-dep_DH"/>
</dbReference>
<comment type="caution">
    <text evidence="13">The sequence shown here is derived from an EMBL/GenBank/DDBJ whole genome shotgun (WGS) entry which is preliminary data.</text>
</comment>
<keyword evidence="2 11" id="KW-0963">Cytoplasm</keyword>
<accession>A0ABY1AAB6</accession>
<feature type="domain" description="FMN-dependent dehydrogenase" evidence="12">
    <location>
        <begin position="23"/>
        <end position="97"/>
    </location>
</feature>
<dbReference type="HAMAP" id="MF_00354">
    <property type="entry name" value="Idi_2"/>
    <property type="match status" value="1"/>
</dbReference>
<keyword evidence="8 11" id="KW-0414">Isoprene biosynthesis</keyword>
<evidence type="ECO:0000256" key="3">
    <source>
        <dbReference type="ARBA" id="ARBA00022630"/>
    </source>
</evidence>
<keyword evidence="7 11" id="KW-0521">NADP</keyword>
<evidence type="ECO:0000256" key="6">
    <source>
        <dbReference type="ARBA" id="ARBA00022842"/>
    </source>
</evidence>
<feature type="binding site" evidence="11">
    <location>
        <position position="214"/>
    </location>
    <ligand>
        <name>FMN</name>
        <dbReference type="ChEBI" id="CHEBI:58210"/>
    </ligand>
</feature>
<comment type="cofactor">
    <cofactor evidence="11">
        <name>NADPH</name>
        <dbReference type="ChEBI" id="CHEBI:57783"/>
    </cofactor>
</comment>
<dbReference type="Pfam" id="PF01070">
    <property type="entry name" value="FMN_dh"/>
    <property type="match status" value="2"/>
</dbReference>
<comment type="function">
    <text evidence="11">Involved in the biosynthesis of isoprenoids. Catalyzes the 1,3-allylic rearrangement of the homoallylic substrate isopentenyl (IPP) to its allylic isomer, dimethylallyl diphosphate (DMAPP).</text>
</comment>
<feature type="binding site" evidence="11">
    <location>
        <position position="184"/>
    </location>
    <ligand>
        <name>FMN</name>
        <dbReference type="ChEBI" id="CHEBI:58210"/>
    </ligand>
</feature>
<evidence type="ECO:0000256" key="8">
    <source>
        <dbReference type="ARBA" id="ARBA00023229"/>
    </source>
</evidence>
<dbReference type="SUPFAM" id="SSF51395">
    <property type="entry name" value="FMN-linked oxidoreductases"/>
    <property type="match status" value="1"/>
</dbReference>
<keyword evidence="6 11" id="KW-0460">Magnesium</keyword>
<protein>
    <recommendedName>
        <fullName evidence="11">Isopentenyl-diphosphate delta-isomerase</fullName>
        <shortName evidence="11">IPP isomerase</shortName>
        <ecNumber evidence="11">5.3.3.2</ecNumber>
    </recommendedName>
    <alternativeName>
        <fullName evidence="11">Isopentenyl diphosphate:dimethylallyl diphosphate isomerase</fullName>
    </alternativeName>
    <alternativeName>
        <fullName evidence="11">Isopentenyl pyrophosphate isomerase</fullName>
    </alternativeName>
    <alternativeName>
        <fullName evidence="11">Type 2 isopentenyl diphosphate isomerase</fullName>
        <shortName evidence="11">IDI-2</shortName>
    </alternativeName>
</protein>
<evidence type="ECO:0000256" key="5">
    <source>
        <dbReference type="ARBA" id="ARBA00022723"/>
    </source>
</evidence>
<comment type="similarity">
    <text evidence="11">Belongs to the IPP isomerase type 2 family.</text>
</comment>
<feature type="binding site" evidence="11">
    <location>
        <begin position="283"/>
        <end position="284"/>
    </location>
    <ligand>
        <name>FMN</name>
        <dbReference type="ChEBI" id="CHEBI:58210"/>
    </ligand>
</feature>
<dbReference type="NCBIfam" id="TIGR02151">
    <property type="entry name" value="IPP_isom_2"/>
    <property type="match status" value="1"/>
</dbReference>
<evidence type="ECO:0000256" key="9">
    <source>
        <dbReference type="ARBA" id="ARBA00023235"/>
    </source>
</evidence>
<evidence type="ECO:0000256" key="4">
    <source>
        <dbReference type="ARBA" id="ARBA00022643"/>
    </source>
</evidence>
<dbReference type="PANTHER" id="PTHR43665">
    <property type="entry name" value="ISOPENTENYL-DIPHOSPHATE DELTA-ISOMERASE"/>
    <property type="match status" value="1"/>
</dbReference>
<feature type="binding site" evidence="11">
    <location>
        <begin position="262"/>
        <end position="264"/>
    </location>
    <ligand>
        <name>FMN</name>
        <dbReference type="ChEBI" id="CHEBI:58210"/>
    </ligand>
</feature>